<protein>
    <submittedName>
        <fullName evidence="1">(rape) hypothetical protein</fullName>
    </submittedName>
</protein>
<sequence length="57" mass="6528">MRMQDTINHSLESGKPAKKRNHISFSDFLITKKKSRVLNLNSNHGRIVQVQQSNHTG</sequence>
<evidence type="ECO:0000313" key="1">
    <source>
        <dbReference type="EMBL" id="CAF1927331.1"/>
    </source>
</evidence>
<gene>
    <name evidence="1" type="ORF">DARMORV10_C05P19620.1</name>
</gene>
<organism evidence="1">
    <name type="scientific">Brassica napus</name>
    <name type="common">Rape</name>
    <dbReference type="NCBI Taxonomy" id="3708"/>
    <lineage>
        <taxon>Eukaryota</taxon>
        <taxon>Viridiplantae</taxon>
        <taxon>Streptophyta</taxon>
        <taxon>Embryophyta</taxon>
        <taxon>Tracheophyta</taxon>
        <taxon>Spermatophyta</taxon>
        <taxon>Magnoliopsida</taxon>
        <taxon>eudicotyledons</taxon>
        <taxon>Gunneridae</taxon>
        <taxon>Pentapetalae</taxon>
        <taxon>rosids</taxon>
        <taxon>malvids</taxon>
        <taxon>Brassicales</taxon>
        <taxon>Brassicaceae</taxon>
        <taxon>Brassiceae</taxon>
        <taxon>Brassica</taxon>
    </lineage>
</organism>
<dbReference type="EMBL" id="HG994369">
    <property type="protein sequence ID" value="CAF1927331.1"/>
    <property type="molecule type" value="Genomic_DNA"/>
</dbReference>
<proteinExistence type="predicted"/>
<accession>A0A816KU81</accession>
<dbReference type="Proteomes" id="UP001295469">
    <property type="component" value="Chromosome C05"/>
</dbReference>
<reference evidence="1" key="1">
    <citation type="submission" date="2021-01" db="EMBL/GenBank/DDBJ databases">
        <authorList>
            <consortium name="Genoscope - CEA"/>
            <person name="William W."/>
        </authorList>
    </citation>
    <scope>NUCLEOTIDE SEQUENCE</scope>
</reference>
<dbReference type="AlphaFoldDB" id="A0A816KU81"/>
<name>A0A816KU81_BRANA</name>